<dbReference type="SMART" id="SM00700">
    <property type="entry name" value="JHBP"/>
    <property type="match status" value="1"/>
</dbReference>
<evidence type="ECO:0000313" key="2">
    <source>
        <dbReference type="EMBL" id="CAG5102542.1"/>
    </source>
</evidence>
<dbReference type="PANTHER" id="PTHR11008:SF9">
    <property type="entry name" value="PROTEIN TAKEOUT-LIKE PROTEIN"/>
    <property type="match status" value="1"/>
</dbReference>
<dbReference type="InterPro" id="IPR010562">
    <property type="entry name" value="Haemolymph_juvenile_hormone-bd"/>
</dbReference>
<evidence type="ECO:0000313" key="3">
    <source>
        <dbReference type="Proteomes" id="UP000786811"/>
    </source>
</evidence>
<proteinExistence type="predicted"/>
<keyword evidence="1" id="KW-0732">Signal</keyword>
<name>A0A8J2HNI7_COTCN</name>
<dbReference type="InterPro" id="IPR038606">
    <property type="entry name" value="To_sf"/>
</dbReference>
<dbReference type="PANTHER" id="PTHR11008">
    <property type="entry name" value="PROTEIN TAKEOUT-LIKE PROTEIN"/>
    <property type="match status" value="1"/>
</dbReference>
<comment type="caution">
    <text evidence="2">The sequence shown here is derived from an EMBL/GenBank/DDBJ whole genome shotgun (WGS) entry which is preliminary data.</text>
</comment>
<feature type="signal peptide" evidence="1">
    <location>
        <begin position="1"/>
        <end position="15"/>
    </location>
</feature>
<dbReference type="AlphaFoldDB" id="A0A8J2HNI7"/>
<keyword evidence="3" id="KW-1185">Reference proteome</keyword>
<dbReference type="OrthoDB" id="6370791at2759"/>
<dbReference type="Pfam" id="PF06585">
    <property type="entry name" value="JHBP"/>
    <property type="match status" value="4"/>
</dbReference>
<dbReference type="EMBL" id="CAJNRD030001123">
    <property type="protein sequence ID" value="CAG5102542.1"/>
    <property type="molecule type" value="Genomic_DNA"/>
</dbReference>
<protein>
    <submittedName>
        <fullName evidence="2">Uncharacterized protein</fullName>
    </submittedName>
</protein>
<feature type="chain" id="PRO_5035272211" evidence="1">
    <location>
        <begin position="16"/>
        <end position="812"/>
    </location>
</feature>
<organism evidence="2 3">
    <name type="scientific">Cotesia congregata</name>
    <name type="common">Parasitoid wasp</name>
    <name type="synonym">Apanteles congregatus</name>
    <dbReference type="NCBI Taxonomy" id="51543"/>
    <lineage>
        <taxon>Eukaryota</taxon>
        <taxon>Metazoa</taxon>
        <taxon>Ecdysozoa</taxon>
        <taxon>Arthropoda</taxon>
        <taxon>Hexapoda</taxon>
        <taxon>Insecta</taxon>
        <taxon>Pterygota</taxon>
        <taxon>Neoptera</taxon>
        <taxon>Endopterygota</taxon>
        <taxon>Hymenoptera</taxon>
        <taxon>Apocrita</taxon>
        <taxon>Ichneumonoidea</taxon>
        <taxon>Braconidae</taxon>
        <taxon>Microgastrinae</taxon>
        <taxon>Cotesia</taxon>
    </lineage>
</organism>
<dbReference type="Gene3D" id="3.15.10.30">
    <property type="entry name" value="Haemolymph juvenile hormone binding protein"/>
    <property type="match status" value="4"/>
</dbReference>
<reference evidence="2" key="1">
    <citation type="submission" date="2021-04" db="EMBL/GenBank/DDBJ databases">
        <authorList>
            <person name="Chebbi M.A.C M."/>
        </authorList>
    </citation>
    <scope>NUCLEOTIDE SEQUENCE</scope>
</reference>
<dbReference type="Proteomes" id="UP000786811">
    <property type="component" value="Unassembled WGS sequence"/>
</dbReference>
<evidence type="ECO:0000256" key="1">
    <source>
        <dbReference type="SAM" id="SignalP"/>
    </source>
</evidence>
<accession>A0A8J2HNI7</accession>
<gene>
    <name evidence="2" type="ORF">HICCMSTLAB_LOCUS11067</name>
</gene>
<sequence length="812" mass="93971">MRVIIFATILSQVICLPSQDLNHIDIEKYDHLVWDYLEYYLRNFMRTKNSILDPYKEENQITIQYNDTKFLVKANFSDLNINNLSNYDIMYCNGDHKENIIFGLNFPTLTINGSYDVNLRHLENDIIGKGQYNLTITDLRVLSKAQISSRTYLKRNGIYFKSLALKIIPGIFKVIIIFVTLLVVNQVIGSSIETKNETVLLLVRSLSSQLYNFLEYDLREIMRYGSPVFDPYEQSQQKFQYNDNKLSFKGTFDDFSVENLSYYNVKKATVGFWTRKVDVDLYFSSILSRGFYDVNFYYDSTPYVGKGQYKRNNALLHPKPSHLCLVNLPLSLRLWTDLCLLYRIHPDPHHSGIGTETWGNHRENPSLIFTARSLNSQLKNFLENDLRNIMRNSQPILDPYKSDGQIMEFDDGTLMINGKLSKFTVDNLSNYIVRSSNVNIWNRKVNIELNFPTITSSGFYNVDARYKNIPYIGNGYYNVTVRDFSISAELYIKIIGGVQIKSLVLKISIGGFDFVASSDNFDDEEESNEWSANISQLVPIVISDHHDPIVAFVTPKIIAAINQQLQNNLLKNNNDNADISISNISGYNNSAFILCINYYVNTHTKKHCKAVLRSSDKRLSNFLNNDLRKIMREKEPIYDPYLSNQHIIDYRNKIINFKGKFTDFNIKNLSHYIVKKSSVNYWFRRIIVDLSFPQIISSGMYDINARYLNRIYVGKGHYNLTVTNSLVSFIVSTNMFGDLEVKSVRLKMSLGKFYVSATNEFLTNQESKKWSENLSKIIPRMITDNYKAISSYLSKKLVVIINDQIKNHGMFG</sequence>